<dbReference type="PANTHER" id="PTHR42852:SF6">
    <property type="entry name" value="THIOL:DISULFIDE INTERCHANGE PROTEIN DSBE"/>
    <property type="match status" value="1"/>
</dbReference>
<dbReference type="GO" id="GO:0030313">
    <property type="term" value="C:cell envelope"/>
    <property type="evidence" value="ECO:0007669"/>
    <property type="project" value="UniProtKB-SubCell"/>
</dbReference>
<evidence type="ECO:0000256" key="3">
    <source>
        <dbReference type="ARBA" id="ARBA00023157"/>
    </source>
</evidence>
<dbReference type="GO" id="GO:0016209">
    <property type="term" value="F:antioxidant activity"/>
    <property type="evidence" value="ECO:0007669"/>
    <property type="project" value="InterPro"/>
</dbReference>
<dbReference type="PANTHER" id="PTHR42852">
    <property type="entry name" value="THIOL:DISULFIDE INTERCHANGE PROTEIN DSBE"/>
    <property type="match status" value="1"/>
</dbReference>
<protein>
    <submittedName>
        <fullName evidence="8">TlpA disulfide reductase family protein</fullName>
    </submittedName>
</protein>
<evidence type="ECO:0000256" key="2">
    <source>
        <dbReference type="ARBA" id="ARBA00022748"/>
    </source>
</evidence>
<dbReference type="InterPro" id="IPR000866">
    <property type="entry name" value="AhpC/TSA"/>
</dbReference>
<evidence type="ECO:0000313" key="9">
    <source>
        <dbReference type="Proteomes" id="UP001212263"/>
    </source>
</evidence>
<evidence type="ECO:0000313" key="8">
    <source>
        <dbReference type="EMBL" id="MDB9223336.1"/>
    </source>
</evidence>
<dbReference type="PROSITE" id="PS51352">
    <property type="entry name" value="THIOREDOXIN_2"/>
    <property type="match status" value="1"/>
</dbReference>
<dbReference type="InterPro" id="IPR036249">
    <property type="entry name" value="Thioredoxin-like_sf"/>
</dbReference>
<feature type="signal peptide" evidence="6">
    <location>
        <begin position="1"/>
        <end position="20"/>
    </location>
</feature>
<dbReference type="CDD" id="cd02966">
    <property type="entry name" value="TlpA_like_family"/>
    <property type="match status" value="1"/>
</dbReference>
<dbReference type="Proteomes" id="UP001212263">
    <property type="component" value="Unassembled WGS sequence"/>
</dbReference>
<dbReference type="GO" id="GO:0017004">
    <property type="term" value="P:cytochrome complex assembly"/>
    <property type="evidence" value="ECO:0007669"/>
    <property type="project" value="UniProtKB-KW"/>
</dbReference>
<comment type="subcellular location">
    <subcellularLocation>
        <location evidence="1">Cell envelope</location>
    </subcellularLocation>
</comment>
<dbReference type="InterPro" id="IPR013766">
    <property type="entry name" value="Thioredoxin_domain"/>
</dbReference>
<sequence length="364" mass="40233">MRKITLTVLLLSALSFFAQAQEKTFSISGKIELDKGNLLVLTQRPGKIDTLAKTAIANRQFSISGTTEEAVVAQLVIEGYAGGFVMILEPGEEYTANLTQNGNGDIRGGKLQTAYNEYQKIVVNANAESRALNKKASEAAAQKHFKTSKELQTKANKVQEAAFAKMNNIVRKNADNVLAAYLQTAGSERIMELEPLKQIYSLLSEKAKETAPGKILANRIADLEKVSIAATAPDFTLTTPDGKQVSLYSVKGKLKIIDFWASWCGPCRMENPNMVKLYNDFKDKGLAIVSVSLDERKAPWVQAIKKDGMPWTHVSSLKGWKCDVVKQYNIDAVPSIIVLDENNRILAKNIRAEKLRAFVTEYLK</sequence>
<proteinExistence type="predicted"/>
<feature type="chain" id="PRO_5043745147" evidence="6">
    <location>
        <begin position="21"/>
        <end position="364"/>
    </location>
</feature>
<dbReference type="Pfam" id="PF14289">
    <property type="entry name" value="DUF4369"/>
    <property type="match status" value="1"/>
</dbReference>
<evidence type="ECO:0000256" key="6">
    <source>
        <dbReference type="SAM" id="SignalP"/>
    </source>
</evidence>
<keyword evidence="2" id="KW-0201">Cytochrome c-type biogenesis</keyword>
<reference evidence="8" key="1">
    <citation type="submission" date="2023-01" db="EMBL/GenBank/DDBJ databases">
        <title>Human gut microbiome strain richness.</title>
        <authorList>
            <person name="Chen-Liaw A."/>
        </authorList>
    </citation>
    <scope>NUCLEOTIDE SEQUENCE</scope>
    <source>
        <strain evidence="8">RTP21484st1_B7_RTP21484_190118</strain>
    </source>
</reference>
<keyword evidence="4" id="KW-0676">Redox-active center</keyword>
<comment type="caution">
    <text evidence="8">The sequence shown here is derived from an EMBL/GenBank/DDBJ whole genome shotgun (WGS) entry which is preliminary data.</text>
</comment>
<dbReference type="InterPro" id="IPR025380">
    <property type="entry name" value="DUF4369"/>
</dbReference>
<keyword evidence="6" id="KW-0732">Signal</keyword>
<dbReference type="Pfam" id="PF00578">
    <property type="entry name" value="AhpC-TSA"/>
    <property type="match status" value="1"/>
</dbReference>
<dbReference type="RefSeq" id="WP_272053953.1">
    <property type="nucleotide sequence ID" value="NZ_JAQMRB010000003.1"/>
</dbReference>
<dbReference type="PROSITE" id="PS00194">
    <property type="entry name" value="THIOREDOXIN_1"/>
    <property type="match status" value="1"/>
</dbReference>
<evidence type="ECO:0000256" key="1">
    <source>
        <dbReference type="ARBA" id="ARBA00004196"/>
    </source>
</evidence>
<evidence type="ECO:0000256" key="4">
    <source>
        <dbReference type="ARBA" id="ARBA00023284"/>
    </source>
</evidence>
<gene>
    <name evidence="8" type="ORF">PN645_10015</name>
</gene>
<accession>A0AAW6FIB3</accession>
<dbReference type="Gene3D" id="3.40.30.10">
    <property type="entry name" value="Glutaredoxin"/>
    <property type="match status" value="1"/>
</dbReference>
<dbReference type="InterPro" id="IPR050553">
    <property type="entry name" value="Thioredoxin_ResA/DsbE_sf"/>
</dbReference>
<feature type="coiled-coil region" evidence="5">
    <location>
        <begin position="115"/>
        <end position="142"/>
    </location>
</feature>
<dbReference type="EMBL" id="JAQMRD010000011">
    <property type="protein sequence ID" value="MDB9223336.1"/>
    <property type="molecule type" value="Genomic_DNA"/>
</dbReference>
<keyword evidence="3" id="KW-1015">Disulfide bond</keyword>
<dbReference type="GO" id="GO:0016491">
    <property type="term" value="F:oxidoreductase activity"/>
    <property type="evidence" value="ECO:0007669"/>
    <property type="project" value="InterPro"/>
</dbReference>
<dbReference type="InterPro" id="IPR017937">
    <property type="entry name" value="Thioredoxin_CS"/>
</dbReference>
<dbReference type="SUPFAM" id="SSF52833">
    <property type="entry name" value="Thioredoxin-like"/>
    <property type="match status" value="1"/>
</dbReference>
<evidence type="ECO:0000256" key="5">
    <source>
        <dbReference type="SAM" id="Coils"/>
    </source>
</evidence>
<dbReference type="AlphaFoldDB" id="A0AAW6FIB3"/>
<keyword evidence="5" id="KW-0175">Coiled coil</keyword>
<evidence type="ECO:0000259" key="7">
    <source>
        <dbReference type="PROSITE" id="PS51352"/>
    </source>
</evidence>
<name>A0AAW6FIB3_9BACT</name>
<feature type="domain" description="Thioredoxin" evidence="7">
    <location>
        <begin position="226"/>
        <end position="364"/>
    </location>
</feature>
<organism evidence="8 9">
    <name type="scientific">Odoribacter splanchnicus</name>
    <dbReference type="NCBI Taxonomy" id="28118"/>
    <lineage>
        <taxon>Bacteria</taxon>
        <taxon>Pseudomonadati</taxon>
        <taxon>Bacteroidota</taxon>
        <taxon>Bacteroidia</taxon>
        <taxon>Bacteroidales</taxon>
        <taxon>Odoribacteraceae</taxon>
        <taxon>Odoribacter</taxon>
    </lineage>
</organism>